<evidence type="ECO:0000256" key="4">
    <source>
        <dbReference type="ARBA" id="ARBA00022496"/>
    </source>
</evidence>
<evidence type="ECO:0000256" key="6">
    <source>
        <dbReference type="ARBA" id="ARBA00023004"/>
    </source>
</evidence>
<evidence type="ECO:0000256" key="9">
    <source>
        <dbReference type="ARBA" id="ARBA00023136"/>
    </source>
</evidence>
<dbReference type="Gene3D" id="2.40.170.20">
    <property type="entry name" value="TonB-dependent receptor, beta-barrel domain"/>
    <property type="match status" value="1"/>
</dbReference>
<dbReference type="SUPFAM" id="SSF56935">
    <property type="entry name" value="Porins"/>
    <property type="match status" value="1"/>
</dbReference>
<keyword evidence="13" id="KW-0675">Receptor</keyword>
<dbReference type="InterPro" id="IPR039426">
    <property type="entry name" value="TonB-dep_rcpt-like"/>
</dbReference>
<gene>
    <name evidence="13" type="ORF">JAO74_01175</name>
</gene>
<dbReference type="PANTHER" id="PTHR32552:SF81">
    <property type="entry name" value="TONB-DEPENDENT OUTER MEMBRANE RECEPTOR"/>
    <property type="match status" value="1"/>
</dbReference>
<keyword evidence="6" id="KW-0408">Iron</keyword>
<evidence type="ECO:0000256" key="5">
    <source>
        <dbReference type="ARBA" id="ARBA00022692"/>
    </source>
</evidence>
<evidence type="ECO:0000256" key="3">
    <source>
        <dbReference type="ARBA" id="ARBA00022452"/>
    </source>
</evidence>
<comment type="caution">
    <text evidence="13">The sequence shown here is derived from an EMBL/GenBank/DDBJ whole genome shotgun (WGS) entry which is preliminary data.</text>
</comment>
<evidence type="ECO:0000256" key="2">
    <source>
        <dbReference type="ARBA" id="ARBA00022448"/>
    </source>
</evidence>
<reference evidence="14" key="1">
    <citation type="submission" date="2020-12" db="EMBL/GenBank/DDBJ databases">
        <title>Hymenobacter sp.</title>
        <authorList>
            <person name="Kim M.K."/>
        </authorList>
    </citation>
    <scope>NUCLEOTIDE SEQUENCE [LARGE SCALE GENOMIC DNA]</scope>
    <source>
        <strain evidence="14">BT553</strain>
    </source>
</reference>
<keyword evidence="9 11" id="KW-0472">Membrane</keyword>
<evidence type="ECO:0000256" key="11">
    <source>
        <dbReference type="RuleBase" id="RU003357"/>
    </source>
</evidence>
<dbReference type="Gene3D" id="3.55.50.30">
    <property type="match status" value="1"/>
</dbReference>
<dbReference type="EMBL" id="JAELXS010000001">
    <property type="protein sequence ID" value="MBJ6120394.1"/>
    <property type="molecule type" value="Genomic_DNA"/>
</dbReference>
<evidence type="ECO:0000256" key="7">
    <source>
        <dbReference type="ARBA" id="ARBA00023065"/>
    </source>
</evidence>
<dbReference type="Pfam" id="PF07715">
    <property type="entry name" value="Plug"/>
    <property type="match status" value="1"/>
</dbReference>
<dbReference type="InterPro" id="IPR036942">
    <property type="entry name" value="Beta-barrel_TonB_sf"/>
</dbReference>
<keyword evidence="4" id="KW-0410">Iron transport</keyword>
<dbReference type="Pfam" id="PF00593">
    <property type="entry name" value="TonB_dep_Rec_b-barrel"/>
    <property type="match status" value="1"/>
</dbReference>
<organism evidence="13 14">
    <name type="scientific">Sphingomonas mollis</name>
    <dbReference type="NCBI Taxonomy" id="2795726"/>
    <lineage>
        <taxon>Bacteria</taxon>
        <taxon>Pseudomonadati</taxon>
        <taxon>Pseudomonadota</taxon>
        <taxon>Alphaproteobacteria</taxon>
        <taxon>Sphingomonadales</taxon>
        <taxon>Sphingomonadaceae</taxon>
        <taxon>Sphingomonas</taxon>
    </lineage>
</organism>
<proteinExistence type="inferred from homology"/>
<dbReference type="InterPro" id="IPR000531">
    <property type="entry name" value="Beta-barrel_TonB"/>
</dbReference>
<name>A0ABS0XK25_9SPHN</name>
<evidence type="ECO:0000256" key="1">
    <source>
        <dbReference type="ARBA" id="ARBA00004571"/>
    </source>
</evidence>
<sequence length="786" mass="83085">MVAAPVAAEPLLIDLPAGSVRQQVMALGRLARVSIVVPDARLWSRRVPALRGRMPASAALSAIAAQAGARVEAIGPGSWRLTRRVAVAPRPPHRTVPSPPTAAPVEVGPDIVVTASKRDTTRANFAGQVVRVSGRDLELGGAGGTERLTQRLTSVTSTYLGAGRNKLFIRGIADSSFTGPTQATVGQYYGDLRLSYNAPDPDLRLADLAAVEVLEGPQGTLYGAGSLGGLIRLVPNPPDLVNISGSAAIGGSATTHGKPGADTQVVLNLPVVSERLALRLVANTASEGGYIDKPLLDRVDVNRTRIAGGRATAHLELGAGWSAEVVRLGQRIRGADSQYADRDGVPLTRSAAVTEGFRSDFAQGQFVLAGRIGDVRLRSTTGVTAHDLMERYDATAPDGPPRLFAQANRTRMQANETRVWSSAPDGSGWLAGFSYVHNRTRLTRLYGTPGALVPTTGVVNAITERTLYGEASVRLLPGLLTTGGLRVTRSRLDGEGEDVPLSLVLPAAITARRPQTIVLPAAAALIDLAPRAKLFLRYQQGFRPGGLAIEGDYVRQFRNDRVATIEAGARLGEPGVDTIDASLTLARASWRDIQADFIDGSGLPSTANIGDGELWTIEGVVGARVMDGLRLEGAFSYNDGRIEEPSQALIAFATADPRVDSAAARAEILARLKQIPNIARITARGGATYRRRMGDGTDLTVDGWLRYVGSSRLGVGPVLGQRQGSYLDSGISGRLGLPGFGITASITNLTNERGNRFALGTPFTTGRDQVTPLRPRTVRIGIDAPF</sequence>
<keyword evidence="10" id="KW-0998">Cell outer membrane</keyword>
<accession>A0ABS0XK25</accession>
<comment type="subcellular location">
    <subcellularLocation>
        <location evidence="1">Cell outer membrane</location>
        <topology evidence="1">Multi-pass membrane protein</topology>
    </subcellularLocation>
</comment>
<evidence type="ECO:0000313" key="13">
    <source>
        <dbReference type="EMBL" id="MBJ6120394.1"/>
    </source>
</evidence>
<keyword evidence="14" id="KW-1185">Reference proteome</keyword>
<keyword evidence="3" id="KW-1134">Transmembrane beta strand</keyword>
<keyword evidence="2" id="KW-0813">Transport</keyword>
<dbReference type="SMART" id="SM00965">
    <property type="entry name" value="STN"/>
    <property type="match status" value="1"/>
</dbReference>
<evidence type="ECO:0000256" key="8">
    <source>
        <dbReference type="ARBA" id="ARBA00023077"/>
    </source>
</evidence>
<dbReference type="Proteomes" id="UP000640426">
    <property type="component" value="Unassembled WGS sequence"/>
</dbReference>
<protein>
    <submittedName>
        <fullName evidence="13">TonB-dependent receptor</fullName>
    </submittedName>
</protein>
<dbReference type="InterPro" id="IPR011662">
    <property type="entry name" value="Secretin/TonB_short_N"/>
</dbReference>
<dbReference type="PANTHER" id="PTHR32552">
    <property type="entry name" value="FERRICHROME IRON RECEPTOR-RELATED"/>
    <property type="match status" value="1"/>
</dbReference>
<evidence type="ECO:0000256" key="10">
    <source>
        <dbReference type="ARBA" id="ARBA00023237"/>
    </source>
</evidence>
<dbReference type="InterPro" id="IPR012910">
    <property type="entry name" value="Plug_dom"/>
</dbReference>
<evidence type="ECO:0000313" key="14">
    <source>
        <dbReference type="Proteomes" id="UP000640426"/>
    </source>
</evidence>
<keyword evidence="8 11" id="KW-0798">TonB box</keyword>
<comment type="similarity">
    <text evidence="11">Belongs to the TonB-dependent receptor family.</text>
</comment>
<keyword evidence="5" id="KW-0812">Transmembrane</keyword>
<evidence type="ECO:0000259" key="12">
    <source>
        <dbReference type="SMART" id="SM00965"/>
    </source>
</evidence>
<keyword evidence="7" id="KW-0406">Ion transport</keyword>
<feature type="domain" description="Secretin/TonB short N-terminal" evidence="12">
    <location>
        <begin position="33"/>
        <end position="84"/>
    </location>
</feature>